<accession>A0A2W2AYL6</accession>
<dbReference type="Gene3D" id="3.30.830.10">
    <property type="entry name" value="Metalloenzyme, LuxS/M16 peptidase-like"/>
    <property type="match status" value="2"/>
</dbReference>
<evidence type="ECO:0000256" key="1">
    <source>
        <dbReference type="ARBA" id="ARBA00001947"/>
    </source>
</evidence>
<evidence type="ECO:0000313" key="8">
    <source>
        <dbReference type="EMBL" id="PZF77700.1"/>
    </source>
</evidence>
<evidence type="ECO:0000256" key="4">
    <source>
        <dbReference type="RuleBase" id="RU004447"/>
    </source>
</evidence>
<comment type="similarity">
    <text evidence="2 4">Belongs to the peptidase M16 family.</text>
</comment>
<dbReference type="PANTHER" id="PTHR11851:SF49">
    <property type="entry name" value="MITOCHONDRIAL-PROCESSING PEPTIDASE SUBUNIT ALPHA"/>
    <property type="match status" value="1"/>
</dbReference>
<dbReference type="EMBL" id="QKVK01000002">
    <property type="protein sequence ID" value="PZF77700.1"/>
    <property type="molecule type" value="Genomic_DNA"/>
</dbReference>
<gene>
    <name evidence="8" type="ORF">DK847_04495</name>
</gene>
<keyword evidence="9" id="KW-1185">Reference proteome</keyword>
<proteinExistence type="inferred from homology"/>
<keyword evidence="3" id="KW-0645">Protease</keyword>
<sequence>MTLFKRLVPAVFAVLAVVGPARALDIDVTSFKLDNGMQVVVIPDHRAPVVTHMVWYKTGAADEAQGKAGIAHLLEHLMFKGTPKYPDGAFSRIVRANGGSENAFTTQDYTAYFQKVMKDRLPLVMELEADRMQNLQLTDETVLPERSVVLEERRQRTDNEPAGLLHEQMGAAMYTAHPYGKPIIGWMPQVSQLTRQDAMDFYAAHYEPENAILIVAGDVTPEEVKTLAERYYGPLRNKRPVTERVRAEEPPPNAERRITMSDPRVSAPSLQRQYLTPAARNLPQREELAMSLLAEIIGGSNQSRFYQTLNLGKKLAAYSGAWFDADQLDYGEFGVYASPNPGVTVEAVEKEIDAILDEVATRGVTQEELDRSRNNMIASAVYLLDSQDKLARMFGVSLATGQTIDDVLNWDKDLATVTVEDVNNAARRVLNRRASVTGVLLPEAQSQ</sequence>
<dbReference type="GO" id="GO:0046872">
    <property type="term" value="F:metal ion binding"/>
    <property type="evidence" value="ECO:0007669"/>
    <property type="project" value="InterPro"/>
</dbReference>
<organism evidence="8 9">
    <name type="scientific">Aestuariivirga litoralis</name>
    <dbReference type="NCBI Taxonomy" id="2650924"/>
    <lineage>
        <taxon>Bacteria</taxon>
        <taxon>Pseudomonadati</taxon>
        <taxon>Pseudomonadota</taxon>
        <taxon>Alphaproteobacteria</taxon>
        <taxon>Hyphomicrobiales</taxon>
        <taxon>Aestuariivirgaceae</taxon>
        <taxon>Aestuariivirga</taxon>
    </lineage>
</organism>
<dbReference type="InterPro" id="IPR001431">
    <property type="entry name" value="Pept_M16_Zn_BS"/>
</dbReference>
<evidence type="ECO:0000313" key="9">
    <source>
        <dbReference type="Proteomes" id="UP000248795"/>
    </source>
</evidence>
<dbReference type="PROSITE" id="PS00143">
    <property type="entry name" value="INSULINASE"/>
    <property type="match status" value="1"/>
</dbReference>
<feature type="domain" description="Peptidase M16 C-terminal" evidence="7">
    <location>
        <begin position="193"/>
        <end position="376"/>
    </location>
</feature>
<feature type="signal peptide" evidence="5">
    <location>
        <begin position="1"/>
        <end position="23"/>
    </location>
</feature>
<dbReference type="Pfam" id="PF05193">
    <property type="entry name" value="Peptidase_M16_C"/>
    <property type="match status" value="1"/>
</dbReference>
<dbReference type="Pfam" id="PF00675">
    <property type="entry name" value="Peptidase_M16"/>
    <property type="match status" value="1"/>
</dbReference>
<dbReference type="AlphaFoldDB" id="A0A2W2AYL6"/>
<dbReference type="Proteomes" id="UP000248795">
    <property type="component" value="Unassembled WGS sequence"/>
</dbReference>
<evidence type="ECO:0000256" key="2">
    <source>
        <dbReference type="ARBA" id="ARBA00007261"/>
    </source>
</evidence>
<dbReference type="InterPro" id="IPR050361">
    <property type="entry name" value="MPP/UQCRC_Complex"/>
</dbReference>
<name>A0A2W2AYL6_9HYPH</name>
<dbReference type="InterPro" id="IPR011765">
    <property type="entry name" value="Pept_M16_N"/>
</dbReference>
<comment type="cofactor">
    <cofactor evidence="1">
        <name>Zn(2+)</name>
        <dbReference type="ChEBI" id="CHEBI:29105"/>
    </cofactor>
</comment>
<keyword evidence="3" id="KW-0378">Hydrolase</keyword>
<reference evidence="9" key="1">
    <citation type="submission" date="2018-06" db="EMBL/GenBank/DDBJ databases">
        <title>Aestuariibacter litoralis strain KCTC 52945T.</title>
        <authorList>
            <person name="Li X."/>
            <person name="Salam N."/>
            <person name="Li J.-L."/>
            <person name="Chen Y.-M."/>
            <person name="Yang Z.-W."/>
            <person name="Zhang L.-Y."/>
            <person name="Han M.-X."/>
            <person name="Xiao M."/>
            <person name="Li W.-J."/>
        </authorList>
    </citation>
    <scope>NUCLEOTIDE SEQUENCE [LARGE SCALE GENOMIC DNA]</scope>
    <source>
        <strain evidence="9">KCTC 52945</strain>
    </source>
</reference>
<comment type="caution">
    <text evidence="8">The sequence shown here is derived from an EMBL/GenBank/DDBJ whole genome shotgun (WGS) entry which is preliminary data.</text>
</comment>
<feature type="chain" id="PRO_5015840068" evidence="5">
    <location>
        <begin position="24"/>
        <end position="447"/>
    </location>
</feature>
<dbReference type="RefSeq" id="WP_111196447.1">
    <property type="nucleotide sequence ID" value="NZ_QKVK01000002.1"/>
</dbReference>
<evidence type="ECO:0000256" key="3">
    <source>
        <dbReference type="ARBA" id="ARBA00023049"/>
    </source>
</evidence>
<dbReference type="SUPFAM" id="SSF63411">
    <property type="entry name" value="LuxS/MPP-like metallohydrolase"/>
    <property type="match status" value="2"/>
</dbReference>
<keyword evidence="3" id="KW-0482">Metalloprotease</keyword>
<feature type="domain" description="Peptidase M16 N-terminal" evidence="6">
    <location>
        <begin position="39"/>
        <end position="184"/>
    </location>
</feature>
<dbReference type="GO" id="GO:0006508">
    <property type="term" value="P:proteolysis"/>
    <property type="evidence" value="ECO:0007669"/>
    <property type="project" value="InterPro"/>
</dbReference>
<evidence type="ECO:0000256" key="5">
    <source>
        <dbReference type="SAM" id="SignalP"/>
    </source>
</evidence>
<dbReference type="PANTHER" id="PTHR11851">
    <property type="entry name" value="METALLOPROTEASE"/>
    <property type="match status" value="1"/>
</dbReference>
<dbReference type="GO" id="GO:0004222">
    <property type="term" value="F:metalloendopeptidase activity"/>
    <property type="evidence" value="ECO:0007669"/>
    <property type="project" value="InterPro"/>
</dbReference>
<dbReference type="InterPro" id="IPR011249">
    <property type="entry name" value="Metalloenz_LuxS/M16"/>
</dbReference>
<dbReference type="InterPro" id="IPR007863">
    <property type="entry name" value="Peptidase_M16_C"/>
</dbReference>
<evidence type="ECO:0000259" key="7">
    <source>
        <dbReference type="Pfam" id="PF05193"/>
    </source>
</evidence>
<evidence type="ECO:0000259" key="6">
    <source>
        <dbReference type="Pfam" id="PF00675"/>
    </source>
</evidence>
<keyword evidence="5" id="KW-0732">Signal</keyword>
<protein>
    <submittedName>
        <fullName evidence="8">Insulinase family protein</fullName>
    </submittedName>
</protein>